<evidence type="ECO:0000313" key="8">
    <source>
        <dbReference type="RefSeq" id="XP_026682407.1"/>
    </source>
</evidence>
<dbReference type="InterPro" id="IPR036865">
    <property type="entry name" value="CRAL-TRIO_dom_sf"/>
</dbReference>
<name>A0A1S3D7X6_DIACI</name>
<keyword evidence="2" id="KW-1185">Reference proteome</keyword>
<dbReference type="OMA" id="CLAMESL"/>
<evidence type="ECO:0000313" key="5">
    <source>
        <dbReference type="RefSeq" id="XP_008476320.1"/>
    </source>
</evidence>
<dbReference type="Gene3D" id="3.40.525.10">
    <property type="entry name" value="CRAL-TRIO lipid binding domain"/>
    <property type="match status" value="1"/>
</dbReference>
<sequence length="266" mass="30330">MTQDVLQSAWKVSLQEEMATDAAIKQEDIDQVVQWCRQQTYLPPVSENTVALFLKLSDYNVEKAQTFIDNHYTFRTYYRNIFGDRDPTNADCKLAMNAINAFILPGMTQDRRRVIFASLKSPPDSSRFTASSGLKYLYMTLEMDILDAGFGDSDGYSVLFDARGFGLGHLTTISISFLKQLFSYFLDGANMAIREINIINVNAVVEKLIMMIRSLAPRDLHERIKLYTKDKTEACLAKYPVDILPKELEGNPKLILQEMTGKGKYW</sequence>
<dbReference type="RefSeq" id="XP_026682407.1">
    <property type="nucleotide sequence ID" value="XM_026826606.1"/>
</dbReference>
<proteinExistence type="predicted"/>
<dbReference type="RefSeq" id="XP_008476297.1">
    <property type="nucleotide sequence ID" value="XM_008478075.3"/>
</dbReference>
<dbReference type="RefSeq" id="XP_017301437.1">
    <property type="nucleotide sequence ID" value="XM_017445948.2"/>
</dbReference>
<evidence type="ECO:0000313" key="2">
    <source>
        <dbReference type="Proteomes" id="UP000079169"/>
    </source>
</evidence>
<dbReference type="PaxDb" id="121845-A0A1S3D7X6"/>
<dbReference type="InterPro" id="IPR036273">
    <property type="entry name" value="CRAL/TRIO_N_dom_sf"/>
</dbReference>
<protein>
    <submittedName>
        <fullName evidence="3 4">Uncharacterized protein LOC103513259</fullName>
    </submittedName>
</protein>
<evidence type="ECO:0000313" key="6">
    <source>
        <dbReference type="RefSeq" id="XP_008476333.1"/>
    </source>
</evidence>
<dbReference type="RefSeq" id="XP_008476333.1">
    <property type="nucleotide sequence ID" value="XM_008478111.3"/>
</dbReference>
<dbReference type="CDD" id="cd00170">
    <property type="entry name" value="SEC14"/>
    <property type="match status" value="1"/>
</dbReference>
<feature type="domain" description="CRAL-TRIO" evidence="1">
    <location>
        <begin position="92"/>
        <end position="256"/>
    </location>
</feature>
<dbReference type="SUPFAM" id="SSF46938">
    <property type="entry name" value="CRAL/TRIO N-terminal domain"/>
    <property type="match status" value="1"/>
</dbReference>
<accession>A0A1S3D7X6</accession>
<evidence type="ECO:0000313" key="3">
    <source>
        <dbReference type="RefSeq" id="XP_008476297.1"/>
    </source>
</evidence>
<dbReference type="KEGG" id="dci:103513259"/>
<evidence type="ECO:0000259" key="1">
    <source>
        <dbReference type="PROSITE" id="PS50191"/>
    </source>
</evidence>
<dbReference type="RefSeq" id="XP_008476320.1">
    <property type="nucleotide sequence ID" value="XM_008478098.3"/>
</dbReference>
<reference evidence="3 4" key="1">
    <citation type="submission" date="2025-04" db="UniProtKB">
        <authorList>
            <consortium name="RefSeq"/>
        </authorList>
    </citation>
    <scope>IDENTIFICATION</scope>
</reference>
<dbReference type="SUPFAM" id="SSF52087">
    <property type="entry name" value="CRAL/TRIO domain"/>
    <property type="match status" value="1"/>
</dbReference>
<dbReference type="GO" id="GO:1902936">
    <property type="term" value="F:phosphatidylinositol bisphosphate binding"/>
    <property type="evidence" value="ECO:0007669"/>
    <property type="project" value="TreeGrafter"/>
</dbReference>
<dbReference type="PROSITE" id="PS50191">
    <property type="entry name" value="CRAL_TRIO"/>
    <property type="match status" value="1"/>
</dbReference>
<evidence type="ECO:0000313" key="4">
    <source>
        <dbReference type="RefSeq" id="XP_008476312.1"/>
    </source>
</evidence>
<dbReference type="GO" id="GO:0016020">
    <property type="term" value="C:membrane"/>
    <property type="evidence" value="ECO:0007669"/>
    <property type="project" value="TreeGrafter"/>
</dbReference>
<dbReference type="GeneID" id="103513259"/>
<dbReference type="RefSeq" id="XP_008476312.1">
    <property type="nucleotide sequence ID" value="XM_008478090.3"/>
</dbReference>
<dbReference type="PANTHER" id="PTHR10174:SF213">
    <property type="entry name" value="CRAL-TRIO DOMAIN-CONTAINING PROTEIN"/>
    <property type="match status" value="1"/>
</dbReference>
<dbReference type="AlphaFoldDB" id="A0A1S3D7X6"/>
<dbReference type="Pfam" id="PF00650">
    <property type="entry name" value="CRAL_TRIO"/>
    <property type="match status" value="1"/>
</dbReference>
<gene>
    <name evidence="3 4 5 6 7 8" type="primary">LOC103513259</name>
</gene>
<dbReference type="PANTHER" id="PTHR10174">
    <property type="entry name" value="ALPHA-TOCOPHEROL TRANSFER PROTEIN-RELATED"/>
    <property type="match status" value="1"/>
</dbReference>
<evidence type="ECO:0000313" key="7">
    <source>
        <dbReference type="RefSeq" id="XP_017301437.1"/>
    </source>
</evidence>
<organism evidence="2 4">
    <name type="scientific">Diaphorina citri</name>
    <name type="common">Asian citrus psyllid</name>
    <dbReference type="NCBI Taxonomy" id="121845"/>
    <lineage>
        <taxon>Eukaryota</taxon>
        <taxon>Metazoa</taxon>
        <taxon>Ecdysozoa</taxon>
        <taxon>Arthropoda</taxon>
        <taxon>Hexapoda</taxon>
        <taxon>Insecta</taxon>
        <taxon>Pterygota</taxon>
        <taxon>Neoptera</taxon>
        <taxon>Paraneoptera</taxon>
        <taxon>Hemiptera</taxon>
        <taxon>Sternorrhyncha</taxon>
        <taxon>Psylloidea</taxon>
        <taxon>Psyllidae</taxon>
        <taxon>Diaphorininae</taxon>
        <taxon>Diaphorina</taxon>
    </lineage>
</organism>
<dbReference type="InterPro" id="IPR001251">
    <property type="entry name" value="CRAL-TRIO_dom"/>
</dbReference>
<dbReference type="STRING" id="121845.A0A1S3D7X6"/>
<dbReference type="Proteomes" id="UP000079169">
    <property type="component" value="Unplaced"/>
</dbReference>